<dbReference type="EMBL" id="BARV01025607">
    <property type="protein sequence ID" value="GAI45634.1"/>
    <property type="molecule type" value="Genomic_DNA"/>
</dbReference>
<reference evidence="2" key="1">
    <citation type="journal article" date="2014" name="Front. Microbiol.">
        <title>High frequency of phylogenetically diverse reductive dehalogenase-homologous genes in deep subseafloor sedimentary metagenomes.</title>
        <authorList>
            <person name="Kawai M."/>
            <person name="Futagami T."/>
            <person name="Toyoda A."/>
            <person name="Takaki Y."/>
            <person name="Nishi S."/>
            <person name="Hori S."/>
            <person name="Arai W."/>
            <person name="Tsubouchi T."/>
            <person name="Morono Y."/>
            <person name="Uchiyama I."/>
            <person name="Ito T."/>
            <person name="Fujiyama A."/>
            <person name="Inagaki F."/>
            <person name="Takami H."/>
        </authorList>
    </citation>
    <scope>NUCLEOTIDE SEQUENCE</scope>
    <source>
        <strain evidence="2">Expedition CK06-06</strain>
    </source>
</reference>
<proteinExistence type="predicted"/>
<comment type="caution">
    <text evidence="2">The sequence shown here is derived from an EMBL/GenBank/DDBJ whole genome shotgun (WGS) entry which is preliminary data.</text>
</comment>
<organism evidence="2">
    <name type="scientific">marine sediment metagenome</name>
    <dbReference type="NCBI Taxonomy" id="412755"/>
    <lineage>
        <taxon>unclassified sequences</taxon>
        <taxon>metagenomes</taxon>
        <taxon>ecological metagenomes</taxon>
    </lineage>
</organism>
<keyword evidence="1" id="KW-0812">Transmembrane</keyword>
<evidence type="ECO:0000256" key="1">
    <source>
        <dbReference type="SAM" id="Phobius"/>
    </source>
</evidence>
<keyword evidence="1" id="KW-1133">Transmembrane helix</keyword>
<feature type="non-terminal residue" evidence="2">
    <location>
        <position position="1"/>
    </location>
</feature>
<keyword evidence="1" id="KW-0472">Membrane</keyword>
<feature type="transmembrane region" description="Helical" evidence="1">
    <location>
        <begin position="56"/>
        <end position="74"/>
    </location>
</feature>
<evidence type="ECO:0000313" key="2">
    <source>
        <dbReference type="EMBL" id="GAI45634.1"/>
    </source>
</evidence>
<protein>
    <submittedName>
        <fullName evidence="2">Uncharacterized protein</fullName>
    </submittedName>
</protein>
<gene>
    <name evidence="2" type="ORF">S06H3_41532</name>
</gene>
<sequence>WKSWTVTSDVQTEYAGDKTVTWVIKGATDYPMTETADHENYAYSKEYNGYDPYLEVTYVSVTVLIMMLMLCPSLEPRVIKVRGQALVFNFF</sequence>
<dbReference type="AlphaFoldDB" id="X1QQU1"/>
<name>X1QQU1_9ZZZZ</name>
<accession>X1QQU1</accession>